<proteinExistence type="predicted"/>
<accession>A0AAD9NLK9</accession>
<name>A0AAD9NLK9_RIDPI</name>
<keyword evidence="2" id="KW-1185">Reference proteome</keyword>
<comment type="caution">
    <text evidence="1">The sequence shown here is derived from an EMBL/GenBank/DDBJ whole genome shotgun (WGS) entry which is preliminary data.</text>
</comment>
<evidence type="ECO:0000313" key="2">
    <source>
        <dbReference type="Proteomes" id="UP001209878"/>
    </source>
</evidence>
<dbReference type="EMBL" id="JAODUO010000797">
    <property type="protein sequence ID" value="KAK2174505.1"/>
    <property type="molecule type" value="Genomic_DNA"/>
</dbReference>
<gene>
    <name evidence="1" type="ORF">NP493_798g00008</name>
</gene>
<dbReference type="AlphaFoldDB" id="A0AAD9NLK9"/>
<sequence>MQQETINILAYQFGFLTSSRKSSSCSCVSVYPLSFHLSRRASRVRASAGPFGTPRSRSRIPFTGNFGGIQLLNSVRMSRQFLYLRSSQILSFSLGSLPAASQTRS</sequence>
<dbReference type="Proteomes" id="UP001209878">
    <property type="component" value="Unassembled WGS sequence"/>
</dbReference>
<reference evidence="1" key="1">
    <citation type="journal article" date="2023" name="Mol. Biol. Evol.">
        <title>Third-Generation Sequencing Reveals the Adaptive Role of the Epigenome in Three Deep-Sea Polychaetes.</title>
        <authorList>
            <person name="Perez M."/>
            <person name="Aroh O."/>
            <person name="Sun Y."/>
            <person name="Lan Y."/>
            <person name="Juniper S.K."/>
            <person name="Young C.R."/>
            <person name="Angers B."/>
            <person name="Qian P.Y."/>
        </authorList>
    </citation>
    <scope>NUCLEOTIDE SEQUENCE</scope>
    <source>
        <strain evidence="1">R07B-5</strain>
    </source>
</reference>
<evidence type="ECO:0000313" key="1">
    <source>
        <dbReference type="EMBL" id="KAK2174505.1"/>
    </source>
</evidence>
<protein>
    <submittedName>
        <fullName evidence="1">Uncharacterized protein</fullName>
    </submittedName>
</protein>
<organism evidence="1 2">
    <name type="scientific">Ridgeia piscesae</name>
    <name type="common">Tubeworm</name>
    <dbReference type="NCBI Taxonomy" id="27915"/>
    <lineage>
        <taxon>Eukaryota</taxon>
        <taxon>Metazoa</taxon>
        <taxon>Spiralia</taxon>
        <taxon>Lophotrochozoa</taxon>
        <taxon>Annelida</taxon>
        <taxon>Polychaeta</taxon>
        <taxon>Sedentaria</taxon>
        <taxon>Canalipalpata</taxon>
        <taxon>Sabellida</taxon>
        <taxon>Siboglinidae</taxon>
        <taxon>Ridgeia</taxon>
    </lineage>
</organism>